<dbReference type="GO" id="GO:0003677">
    <property type="term" value="F:DNA binding"/>
    <property type="evidence" value="ECO:0007669"/>
    <property type="project" value="InterPro"/>
</dbReference>
<name>A0A2N3PK69_9HELI</name>
<keyword evidence="3" id="KW-0067">ATP-binding</keyword>
<dbReference type="PANTHER" id="PTHR30121:SF12">
    <property type="entry name" value="TYPE IV SECRETION SYSTEM PROTEIN CAGE"/>
    <property type="match status" value="1"/>
</dbReference>
<dbReference type="RefSeq" id="WP_101312980.1">
    <property type="nucleotide sequence ID" value="NZ_MBPJ01000022.1"/>
</dbReference>
<dbReference type="GO" id="GO:0005524">
    <property type="term" value="F:ATP binding"/>
    <property type="evidence" value="ECO:0007669"/>
    <property type="project" value="UniProtKB-KW"/>
</dbReference>
<evidence type="ECO:0000256" key="1">
    <source>
        <dbReference type="ARBA" id="ARBA00006512"/>
    </source>
</evidence>
<feature type="domain" description="CagE TrbE VirB component of type IV transporter system central" evidence="6">
    <location>
        <begin position="225"/>
        <end position="423"/>
    </location>
</feature>
<dbReference type="InterPro" id="IPR051162">
    <property type="entry name" value="T4SS_component"/>
</dbReference>
<comment type="similarity">
    <text evidence="1">Belongs to the TrbE/VirB4 family.</text>
</comment>
<keyword evidence="2" id="KW-0547">Nucleotide-binding</keyword>
<accession>A0A2N3PK69</accession>
<gene>
    <name evidence="7" type="ORF">BCM31_01215</name>
</gene>
<dbReference type="InterPro" id="IPR018145">
    <property type="entry name" value="CagE_TrbE_VirB_cntrl_dom"/>
</dbReference>
<dbReference type="Pfam" id="PF03135">
    <property type="entry name" value="CagE_TrbE_VirB"/>
    <property type="match status" value="1"/>
</dbReference>
<evidence type="ECO:0000259" key="6">
    <source>
        <dbReference type="Pfam" id="PF03135"/>
    </source>
</evidence>
<dbReference type="InterPro" id="IPR002543">
    <property type="entry name" value="FtsK_dom"/>
</dbReference>
<dbReference type="Proteomes" id="UP000233350">
    <property type="component" value="Unassembled WGS sequence"/>
</dbReference>
<evidence type="ECO:0000259" key="5">
    <source>
        <dbReference type="Pfam" id="PF01580"/>
    </source>
</evidence>
<protein>
    <submittedName>
        <fullName evidence="7">Uncharacterized protein</fullName>
    </submittedName>
</protein>
<dbReference type="InterPro" id="IPR027417">
    <property type="entry name" value="P-loop_NTPase"/>
</dbReference>
<proteinExistence type="inferred from homology"/>
<evidence type="ECO:0000256" key="2">
    <source>
        <dbReference type="ARBA" id="ARBA00022741"/>
    </source>
</evidence>
<dbReference type="Pfam" id="PF01580">
    <property type="entry name" value="FtsK_SpoIIIE"/>
    <property type="match status" value="1"/>
</dbReference>
<dbReference type="SUPFAM" id="SSF52540">
    <property type="entry name" value="P-loop containing nucleoside triphosphate hydrolases"/>
    <property type="match status" value="1"/>
</dbReference>
<keyword evidence="8" id="KW-1185">Reference proteome</keyword>
<sequence length="824" mass="95317">MKIPNLLSFFKENKKEKNNNNYSKSKKIDIDYKELINKATINAEELFKINQPTIFSLALENNIASKFDNYSLLTKDKNLCIGYSIDGISYSSISADNELKLVLARNAFFSSLHPELEVTIICKKEKIIIDTKTDSIKNLHAKKVIEKWEINKEAFIIKYYLLISTKTKQLTGALEDYKNKITKEKDDNQEDDENLSENKTAQSTHNTIESKVNLLNEAKVKIKNTLSQFNIKLMESNEILNLYASYSNMKHTNLKYSNSLISDCYITSNMEFKKDYMVFHRNDGKKIYARFLSIKAYETEEVSSLISTSVLRQNKEFMIFIHTECYPKDKAIKRIKDIKPFTIDEVKVELENLIKAIQTDRETLMLVSYSILVTANSKEYLDENCNDLIGVLENQNLAVVRETLNQKPLFFSFFPSRGNLNARKRSLQSSNLSTIITFENDIVGIKENRWGKMPITYFKHLSGSPFLFNFHEDESKSAAGHTIIVGGTGSGKTMLTQFLMLNLFKYDINIFAMDKLRGMRVFTEFYGGEYNDAEDNFKLNPFTLANTMENKQFLNFFLCKMADIKKGEYKHANQVAKTIKALMSYTKTTPTLEDFQTALPTDYEIDLKAKYQKYLDSMFNNKEDTLEFSKQLSILNMDSILKNPDLASLSALYIFHKLKNVSKNSGKGFFIFIDELKDYLLEETMRESILEAILEIRKINGIIMMAVQNLDFFNEIPKSQSFIDNMSNFIIFPTTDESVLENLKIKAQLTGGEIDFLRKTQISERKILFKQKRLNKSAILDVDLSSLGRYLNTFSSEALDVNRMMDLKRFHADRWRELYLQGES</sequence>
<evidence type="ECO:0000256" key="3">
    <source>
        <dbReference type="ARBA" id="ARBA00022840"/>
    </source>
</evidence>
<evidence type="ECO:0000313" key="8">
    <source>
        <dbReference type="Proteomes" id="UP000233350"/>
    </source>
</evidence>
<reference evidence="7 8" key="1">
    <citation type="submission" date="2016-07" db="EMBL/GenBank/DDBJ databases">
        <title>Detection of Helicobacter winghamensis from caecal content of red fox (Vulpes vulpes).</title>
        <authorList>
            <person name="Zanoni R.G."/>
            <person name="Florio D."/>
            <person name="Caffara M."/>
            <person name="Renzi M."/>
            <person name="Parisi A."/>
            <person name="Pasquali F."/>
            <person name="Manfreda G."/>
        </authorList>
    </citation>
    <scope>NUCLEOTIDE SEQUENCE [LARGE SCALE GENOMIC DNA]</scope>
    <source>
        <strain evidence="7 8">295_13</strain>
    </source>
</reference>
<dbReference type="Gene3D" id="3.40.50.300">
    <property type="entry name" value="P-loop containing nucleotide triphosphate hydrolases"/>
    <property type="match status" value="2"/>
</dbReference>
<dbReference type="AlphaFoldDB" id="A0A2N3PK69"/>
<dbReference type="PANTHER" id="PTHR30121">
    <property type="entry name" value="UNCHARACTERIZED PROTEIN YJGR-RELATED"/>
    <property type="match status" value="1"/>
</dbReference>
<evidence type="ECO:0000256" key="4">
    <source>
        <dbReference type="SAM" id="MobiDB-lite"/>
    </source>
</evidence>
<evidence type="ECO:0000313" key="7">
    <source>
        <dbReference type="EMBL" id="PKT81833.1"/>
    </source>
</evidence>
<feature type="domain" description="FtsK" evidence="5">
    <location>
        <begin position="447"/>
        <end position="504"/>
    </location>
</feature>
<dbReference type="EMBL" id="MBPK01000011">
    <property type="protein sequence ID" value="PKT81833.1"/>
    <property type="molecule type" value="Genomic_DNA"/>
</dbReference>
<dbReference type="OrthoDB" id="9816422at2"/>
<organism evidence="7 8">
    <name type="scientific">Helicobacter winghamensis</name>
    <dbReference type="NCBI Taxonomy" id="157268"/>
    <lineage>
        <taxon>Bacteria</taxon>
        <taxon>Pseudomonadati</taxon>
        <taxon>Campylobacterota</taxon>
        <taxon>Epsilonproteobacteria</taxon>
        <taxon>Campylobacterales</taxon>
        <taxon>Helicobacteraceae</taxon>
        <taxon>Helicobacter</taxon>
    </lineage>
</organism>
<feature type="region of interest" description="Disordered" evidence="4">
    <location>
        <begin position="185"/>
        <end position="205"/>
    </location>
</feature>
<comment type="caution">
    <text evidence="7">The sequence shown here is derived from an EMBL/GenBank/DDBJ whole genome shotgun (WGS) entry which is preliminary data.</text>
</comment>